<accession>A0ABQ6TL70</accession>
<dbReference type="Proteomes" id="UP000798046">
    <property type="component" value="Unassembled WGS sequence"/>
</dbReference>
<dbReference type="EMBL" id="VZRA01000004">
    <property type="protein sequence ID" value="KAB0668939.1"/>
    <property type="molecule type" value="Genomic_DNA"/>
</dbReference>
<evidence type="ECO:0000313" key="2">
    <source>
        <dbReference type="EMBL" id="KAB0668939.1"/>
    </source>
</evidence>
<sequence length="251" mass="25513">MGGGTTSSSTENRPLTAAERQDIYNGAVGNIKNTYIESGLPVGGQGSMNTTAATFNPNGSTLGSGTGAIGAASGNLYNAAGSASQDSNQSGMKSLNPFGLADTPNMQMPTGSASAGGINFPTYQTPTYQSAGDFQKGGYTAGLDYAKAQDASKLNSDLASRGIWSSGLAEQATKDLNSAYSGAYEKAGADQATAQNQYNLNAANQANQFNQTNAQNQFTSGWAPLNYLSSIWSGTAGNVGGSNSFGANINI</sequence>
<dbReference type="RefSeq" id="WP_151157575.1">
    <property type="nucleotide sequence ID" value="NZ_VZRA01000004.1"/>
</dbReference>
<evidence type="ECO:0008006" key="4">
    <source>
        <dbReference type="Google" id="ProtNLM"/>
    </source>
</evidence>
<feature type="region of interest" description="Disordered" evidence="1">
    <location>
        <begin position="81"/>
        <end position="106"/>
    </location>
</feature>
<reference evidence="2 3" key="1">
    <citation type="journal article" date="2020" name="Microorganisms">
        <title>Description of Three Novel Members in the Family Geobacteraceae, Oryzomonas japonicum gen. nov., sp. nov., Oryzomonas sagensis sp. nov., and Oryzomonas ruber sp. nov.</title>
        <authorList>
            <person name="Xu Z."/>
            <person name="Masuda Y."/>
            <person name="Hayakawa C."/>
            <person name="Ushijima N."/>
            <person name="Kawano K."/>
            <person name="Shiratori Y."/>
            <person name="Senoo K."/>
            <person name="Itoh H."/>
        </authorList>
    </citation>
    <scope>NUCLEOTIDE SEQUENCE [LARGE SCALE GENOMIC DNA]</scope>
    <source>
        <strain evidence="2 3">Red100</strain>
    </source>
</reference>
<name>A0ABQ6TL70_9BACT</name>
<proteinExistence type="predicted"/>
<evidence type="ECO:0000256" key="1">
    <source>
        <dbReference type="SAM" id="MobiDB-lite"/>
    </source>
</evidence>
<comment type="caution">
    <text evidence="2">The sequence shown here is derived from an EMBL/GenBank/DDBJ whole genome shotgun (WGS) entry which is preliminary data.</text>
</comment>
<gene>
    <name evidence="2" type="ORF">F6V30_13965</name>
</gene>
<keyword evidence="3" id="KW-1185">Reference proteome</keyword>
<organism evidence="2 3">
    <name type="scientific">Oryzomonas sagensis</name>
    <dbReference type="NCBI Taxonomy" id="2603857"/>
    <lineage>
        <taxon>Bacteria</taxon>
        <taxon>Pseudomonadati</taxon>
        <taxon>Thermodesulfobacteriota</taxon>
        <taxon>Desulfuromonadia</taxon>
        <taxon>Geobacterales</taxon>
        <taxon>Geobacteraceae</taxon>
        <taxon>Oryzomonas</taxon>
    </lineage>
</organism>
<feature type="compositionally biased region" description="Polar residues" evidence="1">
    <location>
        <begin position="81"/>
        <end position="93"/>
    </location>
</feature>
<evidence type="ECO:0000313" key="3">
    <source>
        <dbReference type="Proteomes" id="UP000798046"/>
    </source>
</evidence>
<protein>
    <recommendedName>
        <fullName evidence="4">Tail fiber domain-containing protein</fullName>
    </recommendedName>
</protein>